<dbReference type="RefSeq" id="WP_150091032.1">
    <property type="nucleotide sequence ID" value="NZ_VWSF01000018.1"/>
</dbReference>
<dbReference type="Proteomes" id="UP000323426">
    <property type="component" value="Unassembled WGS sequence"/>
</dbReference>
<reference evidence="2 3" key="1">
    <citation type="submission" date="2019-09" db="EMBL/GenBank/DDBJ databases">
        <title>Genome sequence and assembly of Adhaeribacter sp.</title>
        <authorList>
            <person name="Chhetri G."/>
        </authorList>
    </citation>
    <scope>NUCLEOTIDE SEQUENCE [LARGE SCALE GENOMIC DNA]</scope>
    <source>
        <strain evidence="2 3">DK36</strain>
    </source>
</reference>
<dbReference type="AlphaFoldDB" id="A0A5M6D4G6"/>
<proteinExistence type="predicted"/>
<gene>
    <name evidence="2" type="ORF">F0145_19330</name>
</gene>
<organism evidence="2 3">
    <name type="scientific">Adhaeribacter rhizoryzae</name>
    <dbReference type="NCBI Taxonomy" id="2607907"/>
    <lineage>
        <taxon>Bacteria</taxon>
        <taxon>Pseudomonadati</taxon>
        <taxon>Bacteroidota</taxon>
        <taxon>Cytophagia</taxon>
        <taxon>Cytophagales</taxon>
        <taxon>Hymenobacteraceae</taxon>
        <taxon>Adhaeribacter</taxon>
    </lineage>
</organism>
<evidence type="ECO:0000313" key="3">
    <source>
        <dbReference type="Proteomes" id="UP000323426"/>
    </source>
</evidence>
<comment type="caution">
    <text evidence="2">The sequence shown here is derived from an EMBL/GenBank/DDBJ whole genome shotgun (WGS) entry which is preliminary data.</text>
</comment>
<evidence type="ECO:0000256" key="1">
    <source>
        <dbReference type="SAM" id="MobiDB-lite"/>
    </source>
</evidence>
<feature type="region of interest" description="Disordered" evidence="1">
    <location>
        <begin position="69"/>
        <end position="92"/>
    </location>
</feature>
<sequence>MSELNNPLFEDQREFLERQKQEYKNALLSDVTDLKQQSQKIGKTVLIAGGALAGVWLVSTMFRGKKKSSKRLKARPAPLLLNAPENRTSDDVVQPDGSLNYTDALNQAHDYTAGPQANAQSTTAREPSAVESIATAFFQSDMAKALSQQLTAFLLVYLTKKAEEFLHADKNTDIAVSNEPEIRDIDFSYHEEDAV</sequence>
<accession>A0A5M6D4G6</accession>
<keyword evidence="3" id="KW-1185">Reference proteome</keyword>
<name>A0A5M6D4G6_9BACT</name>
<evidence type="ECO:0000313" key="2">
    <source>
        <dbReference type="EMBL" id="KAA5542381.1"/>
    </source>
</evidence>
<protein>
    <submittedName>
        <fullName evidence="2">Uncharacterized protein</fullName>
    </submittedName>
</protein>
<dbReference type="EMBL" id="VWSF01000018">
    <property type="protein sequence ID" value="KAA5542381.1"/>
    <property type="molecule type" value="Genomic_DNA"/>
</dbReference>